<dbReference type="PROSITE" id="PS51975">
    <property type="entry name" value="RNASE_H_2"/>
    <property type="match status" value="1"/>
</dbReference>
<evidence type="ECO:0000256" key="8">
    <source>
        <dbReference type="ARBA" id="ARBA00022759"/>
    </source>
</evidence>
<dbReference type="AlphaFoldDB" id="A0A0N1IHU4"/>
<proteinExistence type="inferred from homology"/>
<feature type="binding site" evidence="11">
    <location>
        <position position="22"/>
    </location>
    <ligand>
        <name>a divalent metal cation</name>
        <dbReference type="ChEBI" id="CHEBI:60240"/>
    </ligand>
</feature>
<organism evidence="14 15">
    <name type="scientific">Leptomonas seymouri</name>
    <dbReference type="NCBI Taxonomy" id="5684"/>
    <lineage>
        <taxon>Eukaryota</taxon>
        <taxon>Discoba</taxon>
        <taxon>Euglenozoa</taxon>
        <taxon>Kinetoplastea</taxon>
        <taxon>Metakinetoplastina</taxon>
        <taxon>Trypanosomatida</taxon>
        <taxon>Trypanosomatidae</taxon>
        <taxon>Leishmaniinae</taxon>
        <taxon>Leptomonas</taxon>
    </lineage>
</organism>
<dbReference type="OrthoDB" id="7462577at2759"/>
<keyword evidence="8 11" id="KW-0255">Endonuclease</keyword>
<dbReference type="GO" id="GO:0005737">
    <property type="term" value="C:cytoplasm"/>
    <property type="evidence" value="ECO:0007669"/>
    <property type="project" value="UniProtKB-SubCell"/>
</dbReference>
<dbReference type="EMBL" id="LJSK01000383">
    <property type="protein sequence ID" value="KPI83400.1"/>
    <property type="molecule type" value="Genomic_DNA"/>
</dbReference>
<comment type="cofactor">
    <cofactor evidence="11">
        <name>Mn(2+)</name>
        <dbReference type="ChEBI" id="CHEBI:29035"/>
    </cofactor>
    <cofactor evidence="11">
        <name>Mg(2+)</name>
        <dbReference type="ChEBI" id="CHEBI:18420"/>
    </cofactor>
    <text evidence="11">Manganese or magnesium. Binds 1 divalent metal ion per monomer in the absence of substrate. May bind a second metal ion after substrate binding.</text>
</comment>
<dbReference type="GO" id="GO:0032299">
    <property type="term" value="C:ribonuclease H2 complex"/>
    <property type="evidence" value="ECO:0007669"/>
    <property type="project" value="TreeGrafter"/>
</dbReference>
<keyword evidence="9 11" id="KW-0378">Hydrolase</keyword>
<keyword evidence="7 11" id="KW-0479">Metal-binding</keyword>
<dbReference type="InterPro" id="IPR012337">
    <property type="entry name" value="RNaseH-like_sf"/>
</dbReference>
<dbReference type="InterPro" id="IPR001352">
    <property type="entry name" value="RNase_HII/HIII"/>
</dbReference>
<evidence type="ECO:0000256" key="11">
    <source>
        <dbReference type="PROSITE-ProRule" id="PRU01319"/>
    </source>
</evidence>
<comment type="similarity">
    <text evidence="4 12">Belongs to the RNase HII family.</text>
</comment>
<comment type="caution">
    <text evidence="14">The sequence shown here is derived from an EMBL/GenBank/DDBJ whole genome shotgun (WGS) entry which is preliminary data.</text>
</comment>
<feature type="binding site" evidence="11">
    <location>
        <position position="23"/>
    </location>
    <ligand>
        <name>a divalent metal cation</name>
        <dbReference type="ChEBI" id="CHEBI:60240"/>
    </ligand>
</feature>
<dbReference type="VEuPathDB" id="TriTrypDB:Lsey_0383_0060"/>
<feature type="binding site" evidence="11">
    <location>
        <position position="157"/>
    </location>
    <ligand>
        <name>a divalent metal cation</name>
        <dbReference type="ChEBI" id="CHEBI:60240"/>
    </ligand>
</feature>
<evidence type="ECO:0000256" key="5">
    <source>
        <dbReference type="ARBA" id="ARBA00022490"/>
    </source>
</evidence>
<comment type="catalytic activity">
    <reaction evidence="1 11 12">
        <text>Endonucleolytic cleavage to 5'-phosphomonoester.</text>
        <dbReference type="EC" id="3.1.26.4"/>
    </reaction>
</comment>
<dbReference type="Gene3D" id="3.30.420.10">
    <property type="entry name" value="Ribonuclease H-like superfamily/Ribonuclease H"/>
    <property type="match status" value="2"/>
</dbReference>
<dbReference type="InterPro" id="IPR024567">
    <property type="entry name" value="RNase_HII/HIII_dom"/>
</dbReference>
<evidence type="ECO:0000256" key="12">
    <source>
        <dbReference type="RuleBase" id="RU003515"/>
    </source>
</evidence>
<evidence type="ECO:0000256" key="9">
    <source>
        <dbReference type="ARBA" id="ARBA00022801"/>
    </source>
</evidence>
<evidence type="ECO:0000256" key="3">
    <source>
        <dbReference type="ARBA" id="ARBA00004496"/>
    </source>
</evidence>
<feature type="domain" description="RNase H type-2" evidence="13">
    <location>
        <begin position="16"/>
        <end position="281"/>
    </location>
</feature>
<dbReference type="GO" id="GO:0043137">
    <property type="term" value="P:DNA replication, removal of RNA primer"/>
    <property type="evidence" value="ECO:0007669"/>
    <property type="project" value="TreeGrafter"/>
</dbReference>
<evidence type="ECO:0000256" key="6">
    <source>
        <dbReference type="ARBA" id="ARBA00022722"/>
    </source>
</evidence>
<evidence type="ECO:0000259" key="13">
    <source>
        <dbReference type="PROSITE" id="PS51975"/>
    </source>
</evidence>
<gene>
    <name evidence="14" type="ORF">ABL78_7567</name>
</gene>
<name>A0A0N1IHU4_LEPSE</name>
<protein>
    <recommendedName>
        <fullName evidence="12">Ribonuclease</fullName>
        <ecNumber evidence="12">3.1.26.4</ecNumber>
    </recommendedName>
</protein>
<dbReference type="Pfam" id="PF01351">
    <property type="entry name" value="RNase_HII"/>
    <property type="match status" value="1"/>
</dbReference>
<dbReference type="CDD" id="cd07182">
    <property type="entry name" value="RNase_HII_bacteria_HII_like"/>
    <property type="match status" value="1"/>
</dbReference>
<dbReference type="SUPFAM" id="SSF53098">
    <property type="entry name" value="Ribonuclease H-like"/>
    <property type="match status" value="1"/>
</dbReference>
<keyword evidence="6 11" id="KW-0540">Nuclease</keyword>
<dbReference type="InterPro" id="IPR036397">
    <property type="entry name" value="RNaseH_sf"/>
</dbReference>
<evidence type="ECO:0000256" key="10">
    <source>
        <dbReference type="ARBA" id="ARBA00023211"/>
    </source>
</evidence>
<dbReference type="EC" id="3.1.26.4" evidence="12"/>
<evidence type="ECO:0000313" key="15">
    <source>
        <dbReference type="Proteomes" id="UP000038009"/>
    </source>
</evidence>
<comment type="function">
    <text evidence="2 12">Endonuclease that specifically degrades the RNA of RNA-DNA hybrids.</text>
</comment>
<keyword evidence="5" id="KW-0963">Cytoplasm</keyword>
<evidence type="ECO:0000256" key="4">
    <source>
        <dbReference type="ARBA" id="ARBA00007383"/>
    </source>
</evidence>
<dbReference type="GO" id="GO:0046872">
    <property type="term" value="F:metal ion binding"/>
    <property type="evidence" value="ECO:0007669"/>
    <property type="project" value="UniProtKB-KW"/>
</dbReference>
<dbReference type="InterPro" id="IPR022898">
    <property type="entry name" value="RNase_HII"/>
</dbReference>
<reference evidence="14 15" key="1">
    <citation type="journal article" date="2015" name="PLoS Pathog.">
        <title>Leptomonas seymouri: Adaptations to the Dixenous Life Cycle Analyzed by Genome Sequencing, Transcriptome Profiling and Co-infection with Leishmania donovani.</title>
        <authorList>
            <person name="Kraeva N."/>
            <person name="Butenko A."/>
            <person name="Hlavacova J."/>
            <person name="Kostygov A."/>
            <person name="Myskova J."/>
            <person name="Grybchuk D."/>
            <person name="Lestinova T."/>
            <person name="Votypka J."/>
            <person name="Volf P."/>
            <person name="Opperdoes F."/>
            <person name="Flegontov P."/>
            <person name="Lukes J."/>
            <person name="Yurchenko V."/>
        </authorList>
    </citation>
    <scope>NUCLEOTIDE SEQUENCE [LARGE SCALE GENOMIC DNA]</scope>
    <source>
        <strain evidence="14 15">ATCC 30220</strain>
    </source>
</reference>
<dbReference type="OMA" id="YPTKLHL"/>
<keyword evidence="10" id="KW-0464">Manganese</keyword>
<evidence type="ECO:0000256" key="2">
    <source>
        <dbReference type="ARBA" id="ARBA00004065"/>
    </source>
</evidence>
<dbReference type="GO" id="GO:0003723">
    <property type="term" value="F:RNA binding"/>
    <property type="evidence" value="ECO:0007669"/>
    <property type="project" value="UniProtKB-UniRule"/>
</dbReference>
<accession>A0A0N1IHU4</accession>
<comment type="subcellular location">
    <subcellularLocation>
        <location evidence="3">Cytoplasm</location>
    </subcellularLocation>
</comment>
<dbReference type="GO" id="GO:0004523">
    <property type="term" value="F:RNA-DNA hybrid ribonuclease activity"/>
    <property type="evidence" value="ECO:0007669"/>
    <property type="project" value="UniProtKB-UniRule"/>
</dbReference>
<dbReference type="PANTHER" id="PTHR10954:SF23">
    <property type="entry name" value="RIBONUCLEASE"/>
    <property type="match status" value="1"/>
</dbReference>
<evidence type="ECO:0000256" key="1">
    <source>
        <dbReference type="ARBA" id="ARBA00000077"/>
    </source>
</evidence>
<keyword evidence="15" id="KW-1185">Reference proteome</keyword>
<dbReference type="Proteomes" id="UP000038009">
    <property type="component" value="Unassembled WGS sequence"/>
</dbReference>
<sequence>MKTTEGERQLVGSSVRFAIGVDEAGRGCMAGPVGVAATLYRISASPVQYTVGDSKKLSETARAEALDAMLKELGQESSDGFLTQLLSRGTCCVARYQRTKPLQAVAATLVDVAVINELNILNATLEGMAAVCSSLVRTYNSTAPHPLTPLNCAVLIDGNRVPWTFLLEEQRQAIMKKALRKAEFRKRIGVMHAELEGLRCETAVKGDGRLLSIAAASIVAKVSRDTYAVRVMHCAHARYGFDRHKGYCTAEHTRQVVLLGPCPFHRLDYAPVKRAREAGCQCGSPH</sequence>
<dbReference type="GO" id="GO:0006298">
    <property type="term" value="P:mismatch repair"/>
    <property type="evidence" value="ECO:0007669"/>
    <property type="project" value="TreeGrafter"/>
</dbReference>
<evidence type="ECO:0000313" key="14">
    <source>
        <dbReference type="EMBL" id="KPI83400.1"/>
    </source>
</evidence>
<evidence type="ECO:0000256" key="7">
    <source>
        <dbReference type="ARBA" id="ARBA00022723"/>
    </source>
</evidence>
<dbReference type="PANTHER" id="PTHR10954">
    <property type="entry name" value="RIBONUCLEASE H2 SUBUNIT A"/>
    <property type="match status" value="1"/>
</dbReference>